<dbReference type="SUPFAM" id="SSF55347">
    <property type="entry name" value="Glyceraldehyde-3-phosphate dehydrogenase-like, C-terminal domain"/>
    <property type="match status" value="1"/>
</dbReference>
<dbReference type="InterPro" id="IPR036291">
    <property type="entry name" value="NAD(P)-bd_dom_sf"/>
</dbReference>
<dbReference type="GO" id="GO:0016491">
    <property type="term" value="F:oxidoreductase activity"/>
    <property type="evidence" value="ECO:0007669"/>
    <property type="project" value="TreeGrafter"/>
</dbReference>
<gene>
    <name evidence="3" type="ORF">PG999_013951</name>
</gene>
<dbReference type="Gene3D" id="3.30.360.10">
    <property type="entry name" value="Dihydrodipicolinate Reductase, domain 2"/>
    <property type="match status" value="1"/>
</dbReference>
<dbReference type="Pfam" id="PF01408">
    <property type="entry name" value="GFO_IDH_MocA"/>
    <property type="match status" value="1"/>
</dbReference>
<dbReference type="PANTHER" id="PTHR42840:SF5">
    <property type="entry name" value="NAD(P)-BINDING ROSSMANN-FOLD SUPERFAMILY PROTEIN"/>
    <property type="match status" value="1"/>
</dbReference>
<accession>A0AAW0QLZ3</accession>
<proteinExistence type="predicted"/>
<evidence type="ECO:0000259" key="1">
    <source>
        <dbReference type="Pfam" id="PF01408"/>
    </source>
</evidence>
<dbReference type="InterPro" id="IPR000683">
    <property type="entry name" value="Gfo/Idh/MocA-like_OxRdtase_N"/>
</dbReference>
<evidence type="ECO:0000259" key="2">
    <source>
        <dbReference type="Pfam" id="PF02894"/>
    </source>
</evidence>
<protein>
    <submittedName>
        <fullName evidence="3">Oxidoreductase NAD-binding rossmann fold-containing protein</fullName>
    </submittedName>
</protein>
<organism evidence="3 4">
    <name type="scientific">Apiospora kogelbergensis</name>
    <dbReference type="NCBI Taxonomy" id="1337665"/>
    <lineage>
        <taxon>Eukaryota</taxon>
        <taxon>Fungi</taxon>
        <taxon>Dikarya</taxon>
        <taxon>Ascomycota</taxon>
        <taxon>Pezizomycotina</taxon>
        <taxon>Sordariomycetes</taxon>
        <taxon>Xylariomycetidae</taxon>
        <taxon>Amphisphaeriales</taxon>
        <taxon>Apiosporaceae</taxon>
        <taxon>Apiospora</taxon>
    </lineage>
</organism>
<dbReference type="Proteomes" id="UP001392437">
    <property type="component" value="Unassembled WGS sequence"/>
</dbReference>
<keyword evidence="4" id="KW-1185">Reference proteome</keyword>
<dbReference type="InterPro" id="IPR004104">
    <property type="entry name" value="Gfo/Idh/MocA-like_OxRdtase_C"/>
</dbReference>
<dbReference type="Pfam" id="PF02894">
    <property type="entry name" value="GFO_IDH_MocA_C"/>
    <property type="match status" value="1"/>
</dbReference>
<dbReference type="GO" id="GO:0006740">
    <property type="term" value="P:NADPH regeneration"/>
    <property type="evidence" value="ECO:0007669"/>
    <property type="project" value="TreeGrafter"/>
</dbReference>
<reference evidence="3 4" key="1">
    <citation type="submission" date="2023-01" db="EMBL/GenBank/DDBJ databases">
        <title>Analysis of 21 Apiospora genomes using comparative genomics revels a genus with tremendous synthesis potential of carbohydrate active enzymes and secondary metabolites.</title>
        <authorList>
            <person name="Sorensen T."/>
        </authorList>
    </citation>
    <scope>NUCLEOTIDE SEQUENCE [LARGE SCALE GENOMIC DNA]</scope>
    <source>
        <strain evidence="3 4">CBS 117206</strain>
    </source>
</reference>
<dbReference type="GO" id="GO:0005737">
    <property type="term" value="C:cytoplasm"/>
    <property type="evidence" value="ECO:0007669"/>
    <property type="project" value="TreeGrafter"/>
</dbReference>
<feature type="domain" description="Gfo/Idh/MocA-like oxidoreductase C-terminal" evidence="2">
    <location>
        <begin position="155"/>
        <end position="337"/>
    </location>
</feature>
<dbReference type="PANTHER" id="PTHR42840">
    <property type="entry name" value="NAD(P)-BINDING ROSSMANN-FOLD SUPERFAMILY PROTEIN-RELATED"/>
    <property type="match status" value="1"/>
</dbReference>
<dbReference type="SUPFAM" id="SSF51735">
    <property type="entry name" value="NAD(P)-binding Rossmann-fold domains"/>
    <property type="match status" value="1"/>
</dbReference>
<dbReference type="GO" id="GO:0000166">
    <property type="term" value="F:nucleotide binding"/>
    <property type="evidence" value="ECO:0007669"/>
    <property type="project" value="InterPro"/>
</dbReference>
<name>A0AAW0QLZ3_9PEZI</name>
<sequence>MAPQGVAIIGGGIFVKEEHLPAVLACPQLSLKAIWSRSIKSAQETAKLIPGDASTSVDLYSSDSGEGKSFDDVLKRPDITGLIMALPITEQPAYIEKALAAGKHVLAEKPIAKDVETAKQLIAKAQKIAAETKATLSIAENFRFVQGYTYGAEQVKQLGKVTGFVVRISWSMQTDNKYLNTAWRAKPEYQGGMLLDAGVHFTSALRKLLGPENAVDSVIAQTSLIQSYLPPVDSINAILKTKSNVVGSFIFSVGTTLSAFDFLIACENGSVQAEGSRVVTTRGAGQNATKEEKTFEKSNGVKEEVSAWAESMASGTPNPQQAPEMALADLELLEGMLTSGDKDGARQKLELQHHV</sequence>
<feature type="domain" description="Gfo/Idh/MocA-like oxidoreductase N-terminal" evidence="1">
    <location>
        <begin position="6"/>
        <end position="127"/>
    </location>
</feature>
<evidence type="ECO:0000313" key="4">
    <source>
        <dbReference type="Proteomes" id="UP001392437"/>
    </source>
</evidence>
<dbReference type="AlphaFoldDB" id="A0AAW0QLZ3"/>
<comment type="caution">
    <text evidence="3">The sequence shown here is derived from an EMBL/GenBank/DDBJ whole genome shotgun (WGS) entry which is preliminary data.</text>
</comment>
<dbReference type="Gene3D" id="3.40.50.720">
    <property type="entry name" value="NAD(P)-binding Rossmann-like Domain"/>
    <property type="match status" value="1"/>
</dbReference>
<dbReference type="EMBL" id="JAQQWP010000011">
    <property type="protein sequence ID" value="KAK8095929.1"/>
    <property type="molecule type" value="Genomic_DNA"/>
</dbReference>
<evidence type="ECO:0000313" key="3">
    <source>
        <dbReference type="EMBL" id="KAK8095929.1"/>
    </source>
</evidence>